<dbReference type="Gene3D" id="3.90.1680.10">
    <property type="entry name" value="SOS response associated peptidase-like"/>
    <property type="match status" value="1"/>
</dbReference>
<dbReference type="EC" id="3.4.-.-" evidence="8"/>
<evidence type="ECO:0000256" key="2">
    <source>
        <dbReference type="ARBA" id="ARBA00022670"/>
    </source>
</evidence>
<proteinExistence type="inferred from homology"/>
<keyword evidence="5" id="KW-0190">Covalent protein-DNA linkage</keyword>
<dbReference type="AlphaFoldDB" id="A0A2T4Z6J3"/>
<dbReference type="Pfam" id="PF02586">
    <property type="entry name" value="SRAP"/>
    <property type="match status" value="1"/>
</dbReference>
<evidence type="ECO:0000313" key="9">
    <source>
        <dbReference type="EMBL" id="PTM57518.1"/>
    </source>
</evidence>
<name>A0A2T4Z6J3_9BACL</name>
<evidence type="ECO:0000256" key="6">
    <source>
        <dbReference type="ARBA" id="ARBA00023125"/>
    </source>
</evidence>
<dbReference type="SUPFAM" id="SSF143081">
    <property type="entry name" value="BB1717-like"/>
    <property type="match status" value="1"/>
</dbReference>
<keyword evidence="10" id="KW-1185">Reference proteome</keyword>
<dbReference type="Proteomes" id="UP000241639">
    <property type="component" value="Unassembled WGS sequence"/>
</dbReference>
<dbReference type="GO" id="GO:0008233">
    <property type="term" value="F:peptidase activity"/>
    <property type="evidence" value="ECO:0007669"/>
    <property type="project" value="UniProtKB-KW"/>
</dbReference>
<evidence type="ECO:0000256" key="4">
    <source>
        <dbReference type="ARBA" id="ARBA00022801"/>
    </source>
</evidence>
<dbReference type="EMBL" id="PZZP01000001">
    <property type="protein sequence ID" value="PTM57518.1"/>
    <property type="molecule type" value="Genomic_DNA"/>
</dbReference>
<dbReference type="PANTHER" id="PTHR13604">
    <property type="entry name" value="DC12-RELATED"/>
    <property type="match status" value="1"/>
</dbReference>
<organism evidence="9 10">
    <name type="scientific">Desmospora activa DSM 45169</name>
    <dbReference type="NCBI Taxonomy" id="1121389"/>
    <lineage>
        <taxon>Bacteria</taxon>
        <taxon>Bacillati</taxon>
        <taxon>Bacillota</taxon>
        <taxon>Bacilli</taxon>
        <taxon>Bacillales</taxon>
        <taxon>Thermoactinomycetaceae</taxon>
        <taxon>Desmospora</taxon>
    </lineage>
</organism>
<evidence type="ECO:0000256" key="3">
    <source>
        <dbReference type="ARBA" id="ARBA00022763"/>
    </source>
</evidence>
<evidence type="ECO:0000256" key="1">
    <source>
        <dbReference type="ARBA" id="ARBA00008136"/>
    </source>
</evidence>
<accession>A0A2T4Z6J3</accession>
<keyword evidence="3" id="KW-0227">DNA damage</keyword>
<evidence type="ECO:0000256" key="8">
    <source>
        <dbReference type="RuleBase" id="RU364100"/>
    </source>
</evidence>
<dbReference type="GO" id="GO:0003697">
    <property type="term" value="F:single-stranded DNA binding"/>
    <property type="evidence" value="ECO:0007669"/>
    <property type="project" value="InterPro"/>
</dbReference>
<evidence type="ECO:0000313" key="10">
    <source>
        <dbReference type="Proteomes" id="UP000241639"/>
    </source>
</evidence>
<dbReference type="RefSeq" id="WP_107724416.1">
    <property type="nucleotide sequence ID" value="NZ_PZZP01000001.1"/>
</dbReference>
<dbReference type="GO" id="GO:0006508">
    <property type="term" value="P:proteolysis"/>
    <property type="evidence" value="ECO:0007669"/>
    <property type="project" value="UniProtKB-KW"/>
</dbReference>
<keyword evidence="7" id="KW-0456">Lyase</keyword>
<gene>
    <name evidence="9" type="ORF">C8J48_0066</name>
</gene>
<evidence type="ECO:0000256" key="7">
    <source>
        <dbReference type="ARBA" id="ARBA00023239"/>
    </source>
</evidence>
<dbReference type="PANTHER" id="PTHR13604:SF0">
    <property type="entry name" value="ABASIC SITE PROCESSING PROTEIN HMCES"/>
    <property type="match status" value="1"/>
</dbReference>
<dbReference type="GO" id="GO:0016829">
    <property type="term" value="F:lyase activity"/>
    <property type="evidence" value="ECO:0007669"/>
    <property type="project" value="UniProtKB-KW"/>
</dbReference>
<comment type="similarity">
    <text evidence="1 8">Belongs to the SOS response-associated peptidase family.</text>
</comment>
<dbReference type="GO" id="GO:0106300">
    <property type="term" value="P:protein-DNA covalent cross-linking repair"/>
    <property type="evidence" value="ECO:0007669"/>
    <property type="project" value="InterPro"/>
</dbReference>
<evidence type="ECO:0000256" key="5">
    <source>
        <dbReference type="ARBA" id="ARBA00023124"/>
    </source>
</evidence>
<reference evidence="9 10" key="1">
    <citation type="submission" date="2018-04" db="EMBL/GenBank/DDBJ databases">
        <title>Genomic Encyclopedia of Archaeal and Bacterial Type Strains, Phase II (KMG-II): from individual species to whole genera.</title>
        <authorList>
            <person name="Goeker M."/>
        </authorList>
    </citation>
    <scope>NUCLEOTIDE SEQUENCE [LARGE SCALE GENOMIC DNA]</scope>
    <source>
        <strain evidence="9 10">DSM 45169</strain>
    </source>
</reference>
<keyword evidence="4 8" id="KW-0378">Hydrolase</keyword>
<dbReference type="OrthoDB" id="9782620at2"/>
<sequence>MCGRFTLTVGLGEILERFQAEMADEWEHKPRFNAAPTQMLPVVRMDEESGTRTLTLMRWGLIPRWAKDRSIGNRLINARGETVDTKPSFRHSLRRARCIVPADGFYEWTSTSDGKKQPLRIILKGERLFAFAGLWDRWEDDEGGSVDSFTIITTRPNEKLAKVHNRMPVILHQEEEVSWLDTNIKNLDMVTALLEPYPAAEMELYPVSSLVNSPKNDQVKCIDPLC</sequence>
<comment type="caution">
    <text evidence="9">The sequence shown here is derived from an EMBL/GenBank/DDBJ whole genome shotgun (WGS) entry which is preliminary data.</text>
</comment>
<dbReference type="InterPro" id="IPR036590">
    <property type="entry name" value="SRAP-like"/>
</dbReference>
<keyword evidence="2 8" id="KW-0645">Protease</keyword>
<dbReference type="InterPro" id="IPR003738">
    <property type="entry name" value="SRAP"/>
</dbReference>
<keyword evidence="6" id="KW-0238">DNA-binding</keyword>
<protein>
    <recommendedName>
        <fullName evidence="8">Abasic site processing protein</fullName>
        <ecNumber evidence="8">3.4.-.-</ecNumber>
    </recommendedName>
</protein>